<feature type="transmembrane region" description="Helical" evidence="1">
    <location>
        <begin position="12"/>
        <end position="32"/>
    </location>
</feature>
<keyword evidence="1" id="KW-1133">Transmembrane helix</keyword>
<dbReference type="SUPFAM" id="SSF52058">
    <property type="entry name" value="L domain-like"/>
    <property type="match status" value="1"/>
</dbReference>
<accession>A0A2N9GNI2</accession>
<organism evidence="2">
    <name type="scientific">Fagus sylvatica</name>
    <name type="common">Beechnut</name>
    <dbReference type="NCBI Taxonomy" id="28930"/>
    <lineage>
        <taxon>Eukaryota</taxon>
        <taxon>Viridiplantae</taxon>
        <taxon>Streptophyta</taxon>
        <taxon>Embryophyta</taxon>
        <taxon>Tracheophyta</taxon>
        <taxon>Spermatophyta</taxon>
        <taxon>Magnoliopsida</taxon>
        <taxon>eudicotyledons</taxon>
        <taxon>Gunneridae</taxon>
        <taxon>Pentapetalae</taxon>
        <taxon>rosids</taxon>
        <taxon>fabids</taxon>
        <taxon>Fagales</taxon>
        <taxon>Fagaceae</taxon>
        <taxon>Fagus</taxon>
    </lineage>
</organism>
<feature type="transmembrane region" description="Helical" evidence="1">
    <location>
        <begin position="125"/>
        <end position="143"/>
    </location>
</feature>
<dbReference type="AlphaFoldDB" id="A0A2N9GNI2"/>
<proteinExistence type="predicted"/>
<name>A0A2N9GNI2_FAGSY</name>
<protein>
    <submittedName>
        <fullName evidence="2">Uncharacterized protein</fullName>
    </submittedName>
</protein>
<keyword evidence="1" id="KW-0812">Transmembrane</keyword>
<dbReference type="Gene3D" id="3.80.10.10">
    <property type="entry name" value="Ribonuclease Inhibitor"/>
    <property type="match status" value="1"/>
</dbReference>
<dbReference type="InterPro" id="IPR032675">
    <property type="entry name" value="LRR_dom_sf"/>
</dbReference>
<gene>
    <name evidence="2" type="ORF">FSB_LOCUS28900</name>
</gene>
<sequence length="154" mass="16914">MPFSSSSNTFKILQTGSPLGLVMGIVVNGWALSATTLLVTSTNSILEASLLFEDEFTTDDEQYKAQAMKLMSGQCLVVTNKLPSLLELRLSGCGLRFIPPTPSVNFSSLTTLDLSGTVLKTLQSHHGSLVFVIWYFLIYLLPFKEVQSLLFSRT</sequence>
<keyword evidence="1" id="KW-0472">Membrane</keyword>
<dbReference type="EMBL" id="OIVN01002150">
    <property type="protein sequence ID" value="SPD01018.1"/>
    <property type="molecule type" value="Genomic_DNA"/>
</dbReference>
<reference evidence="2" key="1">
    <citation type="submission" date="2018-02" db="EMBL/GenBank/DDBJ databases">
        <authorList>
            <person name="Cohen D.B."/>
            <person name="Kent A.D."/>
        </authorList>
    </citation>
    <scope>NUCLEOTIDE SEQUENCE</scope>
</reference>
<evidence type="ECO:0000313" key="2">
    <source>
        <dbReference type="EMBL" id="SPD01018.1"/>
    </source>
</evidence>
<evidence type="ECO:0000256" key="1">
    <source>
        <dbReference type="SAM" id="Phobius"/>
    </source>
</evidence>